<evidence type="ECO:0000256" key="1">
    <source>
        <dbReference type="ARBA" id="ARBA00001971"/>
    </source>
</evidence>
<dbReference type="PANTHER" id="PTHR46300">
    <property type="entry name" value="P450, PUTATIVE (EUROFUNG)-RELATED-RELATED"/>
    <property type="match status" value="1"/>
</dbReference>
<dbReference type="SUPFAM" id="SSF48264">
    <property type="entry name" value="Cytochrome P450"/>
    <property type="match status" value="1"/>
</dbReference>
<evidence type="ECO:0000256" key="9">
    <source>
        <dbReference type="ARBA" id="ARBA00023004"/>
    </source>
</evidence>
<feature type="non-terminal residue" evidence="12">
    <location>
        <position position="1"/>
    </location>
</feature>
<comment type="similarity">
    <text evidence="3">Belongs to the cytochrome P450 family.</text>
</comment>
<keyword evidence="6" id="KW-0479">Metal-binding</keyword>
<protein>
    <recommendedName>
        <fullName evidence="14">Cytochrome P450</fullName>
    </recommendedName>
</protein>
<dbReference type="InterPro" id="IPR050364">
    <property type="entry name" value="Cytochrome_P450_fung"/>
</dbReference>
<dbReference type="EMBL" id="KB468053">
    <property type="protein sequence ID" value="PCH39711.1"/>
    <property type="molecule type" value="Genomic_DNA"/>
</dbReference>
<keyword evidence="7" id="KW-1133">Transmembrane helix</keyword>
<evidence type="ECO:0000256" key="5">
    <source>
        <dbReference type="ARBA" id="ARBA00022692"/>
    </source>
</evidence>
<dbReference type="Proteomes" id="UP000218811">
    <property type="component" value="Unassembled WGS sequence"/>
</dbReference>
<dbReference type="GO" id="GO:0016705">
    <property type="term" value="F:oxidoreductase activity, acting on paired donors, with incorporation or reduction of molecular oxygen"/>
    <property type="evidence" value="ECO:0007669"/>
    <property type="project" value="InterPro"/>
</dbReference>
<comment type="subcellular location">
    <subcellularLocation>
        <location evidence="2">Membrane</location>
    </subcellularLocation>
</comment>
<evidence type="ECO:0000256" key="8">
    <source>
        <dbReference type="ARBA" id="ARBA00023002"/>
    </source>
</evidence>
<keyword evidence="4" id="KW-0349">Heme</keyword>
<dbReference type="STRING" id="742152.A0A2H3JCU5"/>
<dbReference type="OrthoDB" id="2789670at2759"/>
<evidence type="ECO:0000256" key="2">
    <source>
        <dbReference type="ARBA" id="ARBA00004370"/>
    </source>
</evidence>
<dbReference type="GO" id="GO:0005506">
    <property type="term" value="F:iron ion binding"/>
    <property type="evidence" value="ECO:0007669"/>
    <property type="project" value="InterPro"/>
</dbReference>
<evidence type="ECO:0008006" key="14">
    <source>
        <dbReference type="Google" id="ProtNLM"/>
    </source>
</evidence>
<evidence type="ECO:0000256" key="11">
    <source>
        <dbReference type="ARBA" id="ARBA00023136"/>
    </source>
</evidence>
<dbReference type="PANTHER" id="PTHR46300:SF5">
    <property type="entry name" value="CYTOCHROME P450"/>
    <property type="match status" value="1"/>
</dbReference>
<dbReference type="GO" id="GO:0020037">
    <property type="term" value="F:heme binding"/>
    <property type="evidence" value="ECO:0007669"/>
    <property type="project" value="InterPro"/>
</dbReference>
<evidence type="ECO:0000313" key="12">
    <source>
        <dbReference type="EMBL" id="PCH39711.1"/>
    </source>
</evidence>
<gene>
    <name evidence="12" type="ORF">WOLCODRAFT_68708</name>
</gene>
<dbReference type="InterPro" id="IPR036396">
    <property type="entry name" value="Cyt_P450_sf"/>
</dbReference>
<name>A0A2H3JCU5_WOLCO</name>
<keyword evidence="5" id="KW-0812">Transmembrane</keyword>
<keyword evidence="13" id="KW-1185">Reference proteome</keyword>
<reference evidence="12 13" key="1">
    <citation type="journal article" date="2012" name="Science">
        <title>The Paleozoic origin of enzymatic lignin decomposition reconstructed from 31 fungal genomes.</title>
        <authorList>
            <person name="Floudas D."/>
            <person name="Binder M."/>
            <person name="Riley R."/>
            <person name="Barry K."/>
            <person name="Blanchette R.A."/>
            <person name="Henrissat B."/>
            <person name="Martinez A.T."/>
            <person name="Otillar R."/>
            <person name="Spatafora J.W."/>
            <person name="Yadav J.S."/>
            <person name="Aerts A."/>
            <person name="Benoit I."/>
            <person name="Boyd A."/>
            <person name="Carlson A."/>
            <person name="Copeland A."/>
            <person name="Coutinho P.M."/>
            <person name="de Vries R.P."/>
            <person name="Ferreira P."/>
            <person name="Findley K."/>
            <person name="Foster B."/>
            <person name="Gaskell J."/>
            <person name="Glotzer D."/>
            <person name="Gorecki P."/>
            <person name="Heitman J."/>
            <person name="Hesse C."/>
            <person name="Hori C."/>
            <person name="Igarashi K."/>
            <person name="Jurgens J.A."/>
            <person name="Kallen N."/>
            <person name="Kersten P."/>
            <person name="Kohler A."/>
            <person name="Kuees U."/>
            <person name="Kumar T.K.A."/>
            <person name="Kuo A."/>
            <person name="LaButti K."/>
            <person name="Larrondo L.F."/>
            <person name="Lindquist E."/>
            <person name="Ling A."/>
            <person name="Lombard V."/>
            <person name="Lucas S."/>
            <person name="Lundell T."/>
            <person name="Martin R."/>
            <person name="McLaughlin D.J."/>
            <person name="Morgenstern I."/>
            <person name="Morin E."/>
            <person name="Murat C."/>
            <person name="Nagy L.G."/>
            <person name="Nolan M."/>
            <person name="Ohm R.A."/>
            <person name="Patyshakuliyeva A."/>
            <person name="Rokas A."/>
            <person name="Ruiz-Duenas F.J."/>
            <person name="Sabat G."/>
            <person name="Salamov A."/>
            <person name="Samejima M."/>
            <person name="Schmutz J."/>
            <person name="Slot J.C."/>
            <person name="St John F."/>
            <person name="Stenlid J."/>
            <person name="Sun H."/>
            <person name="Sun S."/>
            <person name="Syed K."/>
            <person name="Tsang A."/>
            <person name="Wiebenga A."/>
            <person name="Young D."/>
            <person name="Pisabarro A."/>
            <person name="Eastwood D.C."/>
            <person name="Martin F."/>
            <person name="Cullen D."/>
            <person name="Grigoriev I.V."/>
            <person name="Hibbett D.S."/>
        </authorList>
    </citation>
    <scope>NUCLEOTIDE SEQUENCE [LARGE SCALE GENOMIC DNA]</scope>
    <source>
        <strain evidence="12 13">MD-104</strain>
    </source>
</reference>
<dbReference type="Gene3D" id="1.10.630.10">
    <property type="entry name" value="Cytochrome P450"/>
    <property type="match status" value="1"/>
</dbReference>
<comment type="cofactor">
    <cofactor evidence="1">
        <name>heme</name>
        <dbReference type="ChEBI" id="CHEBI:30413"/>
    </cofactor>
</comment>
<keyword evidence="10" id="KW-0503">Monooxygenase</keyword>
<proteinExistence type="inferred from homology"/>
<organism evidence="12 13">
    <name type="scientific">Wolfiporia cocos (strain MD-104)</name>
    <name type="common">Brown rot fungus</name>
    <dbReference type="NCBI Taxonomy" id="742152"/>
    <lineage>
        <taxon>Eukaryota</taxon>
        <taxon>Fungi</taxon>
        <taxon>Dikarya</taxon>
        <taxon>Basidiomycota</taxon>
        <taxon>Agaricomycotina</taxon>
        <taxon>Agaricomycetes</taxon>
        <taxon>Polyporales</taxon>
        <taxon>Phaeolaceae</taxon>
        <taxon>Wolfiporia</taxon>
    </lineage>
</organism>
<dbReference type="Pfam" id="PF00067">
    <property type="entry name" value="p450"/>
    <property type="match status" value="1"/>
</dbReference>
<evidence type="ECO:0000256" key="3">
    <source>
        <dbReference type="ARBA" id="ARBA00010617"/>
    </source>
</evidence>
<evidence type="ECO:0000256" key="6">
    <source>
        <dbReference type="ARBA" id="ARBA00022723"/>
    </source>
</evidence>
<keyword evidence="9" id="KW-0408">Iron</keyword>
<sequence>STVGDVVYIRLFKNPVVILNSVQGAHDLLDKKSAIYSGRPRTVLYDEMCHGVGLWLKFMKYSERWKKHRKWAQNVFNDKVALRSYLPLQQREVYMLLSVLRDTPGVEGKDGAGS</sequence>
<dbReference type="AlphaFoldDB" id="A0A2H3JCU5"/>
<dbReference type="InterPro" id="IPR001128">
    <property type="entry name" value="Cyt_P450"/>
</dbReference>
<evidence type="ECO:0000256" key="7">
    <source>
        <dbReference type="ARBA" id="ARBA00022989"/>
    </source>
</evidence>
<evidence type="ECO:0000256" key="4">
    <source>
        <dbReference type="ARBA" id="ARBA00022617"/>
    </source>
</evidence>
<dbReference type="GO" id="GO:0004497">
    <property type="term" value="F:monooxygenase activity"/>
    <property type="evidence" value="ECO:0007669"/>
    <property type="project" value="UniProtKB-KW"/>
</dbReference>
<accession>A0A2H3JCU5</accession>
<keyword evidence="8" id="KW-0560">Oxidoreductase</keyword>
<keyword evidence="11" id="KW-0472">Membrane</keyword>
<evidence type="ECO:0000313" key="13">
    <source>
        <dbReference type="Proteomes" id="UP000218811"/>
    </source>
</evidence>
<dbReference type="GO" id="GO:0016020">
    <property type="term" value="C:membrane"/>
    <property type="evidence" value="ECO:0007669"/>
    <property type="project" value="UniProtKB-SubCell"/>
</dbReference>
<evidence type="ECO:0000256" key="10">
    <source>
        <dbReference type="ARBA" id="ARBA00023033"/>
    </source>
</evidence>